<sequence length="73" mass="8306">MRKPFRNFIERTEYRARPEIYGAAAKNRVLSRMGESDGYCGDSEGSCTSKDIFMSDTSYNSIQERKEIADGVL</sequence>
<proteinExistence type="predicted"/>
<dbReference type="EMBL" id="KN837389">
    <property type="protein sequence ID" value="KIJ25988.1"/>
    <property type="molecule type" value="Genomic_DNA"/>
</dbReference>
<evidence type="ECO:0000313" key="1">
    <source>
        <dbReference type="EMBL" id="KIJ25988.1"/>
    </source>
</evidence>
<accession>A0A0C9TAA3</accession>
<dbReference type="AlphaFoldDB" id="A0A0C9TAA3"/>
<protein>
    <submittedName>
        <fullName evidence="1">Uncharacterized protein</fullName>
    </submittedName>
</protein>
<dbReference type="HOGENOM" id="CLU_2887282_0_0_1"/>
<reference evidence="1 2" key="1">
    <citation type="submission" date="2014-06" db="EMBL/GenBank/DDBJ databases">
        <title>Evolutionary Origins and Diversification of the Mycorrhizal Mutualists.</title>
        <authorList>
            <consortium name="DOE Joint Genome Institute"/>
            <consortium name="Mycorrhizal Genomics Consortium"/>
            <person name="Kohler A."/>
            <person name="Kuo A."/>
            <person name="Nagy L.G."/>
            <person name="Floudas D."/>
            <person name="Copeland A."/>
            <person name="Barry K.W."/>
            <person name="Cichocki N."/>
            <person name="Veneault-Fourrey C."/>
            <person name="LaButti K."/>
            <person name="Lindquist E.A."/>
            <person name="Lipzen A."/>
            <person name="Lundell T."/>
            <person name="Morin E."/>
            <person name="Murat C."/>
            <person name="Riley R."/>
            <person name="Ohm R."/>
            <person name="Sun H."/>
            <person name="Tunlid A."/>
            <person name="Henrissat B."/>
            <person name="Grigoriev I.V."/>
            <person name="Hibbett D.S."/>
            <person name="Martin F."/>
        </authorList>
    </citation>
    <scope>NUCLEOTIDE SEQUENCE [LARGE SCALE GENOMIC DNA]</scope>
    <source>
        <strain evidence="1 2">SS14</strain>
    </source>
</reference>
<organism evidence="1 2">
    <name type="scientific">Sphaerobolus stellatus (strain SS14)</name>
    <dbReference type="NCBI Taxonomy" id="990650"/>
    <lineage>
        <taxon>Eukaryota</taxon>
        <taxon>Fungi</taxon>
        <taxon>Dikarya</taxon>
        <taxon>Basidiomycota</taxon>
        <taxon>Agaricomycotina</taxon>
        <taxon>Agaricomycetes</taxon>
        <taxon>Phallomycetidae</taxon>
        <taxon>Geastrales</taxon>
        <taxon>Sphaerobolaceae</taxon>
        <taxon>Sphaerobolus</taxon>
    </lineage>
</organism>
<evidence type="ECO:0000313" key="2">
    <source>
        <dbReference type="Proteomes" id="UP000054279"/>
    </source>
</evidence>
<name>A0A0C9TAA3_SPHS4</name>
<keyword evidence="2" id="KW-1185">Reference proteome</keyword>
<gene>
    <name evidence="1" type="ORF">M422DRAFT_38416</name>
</gene>
<dbReference type="Proteomes" id="UP000054279">
    <property type="component" value="Unassembled WGS sequence"/>
</dbReference>